<dbReference type="Proteomes" id="UP000052978">
    <property type="component" value="Unassembled WGS sequence"/>
</dbReference>
<sequence length="87" mass="9223">MGTYHSLQVTAQQASAGKAALCHSWEVVSHFRTWEVVTVKPGAMVVTEVSSAYRVAVSISRATGLPTAADRTPADTYALGTRTPEST</sequence>
<proteinExistence type="predicted"/>
<accession>S7MGD8</accession>
<dbReference type="AlphaFoldDB" id="S7MGD8"/>
<keyword evidence="3" id="KW-1185">Reference proteome</keyword>
<reference evidence="2 3" key="1">
    <citation type="journal article" date="2013" name="Nat. Commun.">
        <title>Genome analysis reveals insights into physiology and longevity of the Brandt's bat Myotis brandtii.</title>
        <authorList>
            <person name="Seim I."/>
            <person name="Fang X."/>
            <person name="Xiong Z."/>
            <person name="Lobanov A.V."/>
            <person name="Huang Z."/>
            <person name="Ma S."/>
            <person name="Feng Y."/>
            <person name="Turanov A.A."/>
            <person name="Zhu Y."/>
            <person name="Lenz T.L."/>
            <person name="Gerashchenko M.V."/>
            <person name="Fan D."/>
            <person name="Hee Yim S."/>
            <person name="Yao X."/>
            <person name="Jordan D."/>
            <person name="Xiong Y."/>
            <person name="Ma Y."/>
            <person name="Lyapunov A.N."/>
            <person name="Chen G."/>
            <person name="Kulakova O.I."/>
            <person name="Sun Y."/>
            <person name="Lee S.G."/>
            <person name="Bronson R.T."/>
            <person name="Moskalev A.A."/>
            <person name="Sunyaev S.R."/>
            <person name="Zhang G."/>
            <person name="Krogh A."/>
            <person name="Wang J."/>
            <person name="Gladyshev V.N."/>
        </authorList>
    </citation>
    <scope>NUCLEOTIDE SEQUENCE [LARGE SCALE GENOMIC DNA]</scope>
</reference>
<name>S7MGD8_MYOBR</name>
<evidence type="ECO:0000313" key="2">
    <source>
        <dbReference type="EMBL" id="EPQ02906.1"/>
    </source>
</evidence>
<protein>
    <submittedName>
        <fullName evidence="2">Uncharacterized protein</fullName>
    </submittedName>
</protein>
<evidence type="ECO:0000313" key="3">
    <source>
        <dbReference type="Proteomes" id="UP000052978"/>
    </source>
</evidence>
<evidence type="ECO:0000256" key="1">
    <source>
        <dbReference type="SAM" id="MobiDB-lite"/>
    </source>
</evidence>
<dbReference type="EMBL" id="KE161298">
    <property type="protein sequence ID" value="EPQ02906.1"/>
    <property type="molecule type" value="Genomic_DNA"/>
</dbReference>
<feature type="region of interest" description="Disordered" evidence="1">
    <location>
        <begin position="68"/>
        <end position="87"/>
    </location>
</feature>
<organism evidence="2 3">
    <name type="scientific">Myotis brandtii</name>
    <name type="common">Brandt's bat</name>
    <dbReference type="NCBI Taxonomy" id="109478"/>
    <lineage>
        <taxon>Eukaryota</taxon>
        <taxon>Metazoa</taxon>
        <taxon>Chordata</taxon>
        <taxon>Craniata</taxon>
        <taxon>Vertebrata</taxon>
        <taxon>Euteleostomi</taxon>
        <taxon>Mammalia</taxon>
        <taxon>Eutheria</taxon>
        <taxon>Laurasiatheria</taxon>
        <taxon>Chiroptera</taxon>
        <taxon>Yangochiroptera</taxon>
        <taxon>Vespertilionidae</taxon>
        <taxon>Myotis</taxon>
    </lineage>
</organism>
<gene>
    <name evidence="2" type="ORF">D623_10031024</name>
</gene>